<reference evidence="1 2" key="1">
    <citation type="submission" date="2020-07" db="EMBL/GenBank/DDBJ databases">
        <title>Genomic Encyclopedia of Type Strains, Phase IV (KMG-V): Genome sequencing to study the core and pangenomes of soil and plant-associated prokaryotes.</title>
        <authorList>
            <person name="Whitman W."/>
        </authorList>
    </citation>
    <scope>NUCLEOTIDE SEQUENCE [LARGE SCALE GENOMIC DNA]</scope>
    <source>
        <strain evidence="1 2">AN3</strain>
    </source>
</reference>
<evidence type="ECO:0000313" key="2">
    <source>
        <dbReference type="Proteomes" id="UP000549052"/>
    </source>
</evidence>
<protein>
    <submittedName>
        <fullName evidence="1">Putative phage-like protein YoqJ</fullName>
    </submittedName>
</protein>
<dbReference type="InterPro" id="IPR010697">
    <property type="entry name" value="YspA"/>
</dbReference>
<organism evidence="1 2">
    <name type="scientific">Phyllobacterium myrsinacearum</name>
    <dbReference type="NCBI Taxonomy" id="28101"/>
    <lineage>
        <taxon>Bacteria</taxon>
        <taxon>Pseudomonadati</taxon>
        <taxon>Pseudomonadota</taxon>
        <taxon>Alphaproteobacteria</taxon>
        <taxon>Hyphomicrobiales</taxon>
        <taxon>Phyllobacteriaceae</taxon>
        <taxon>Phyllobacterium</taxon>
    </lineage>
</organism>
<keyword evidence="2" id="KW-1185">Reference proteome</keyword>
<dbReference type="SUPFAM" id="SSF102405">
    <property type="entry name" value="MCP/YpsA-like"/>
    <property type="match status" value="1"/>
</dbReference>
<dbReference type="Pfam" id="PF06908">
    <property type="entry name" value="YpsA"/>
    <property type="match status" value="1"/>
</dbReference>
<name>A0A839EUC9_9HYPH</name>
<dbReference type="EMBL" id="JACGXN010000016">
    <property type="protein sequence ID" value="MBA8881788.1"/>
    <property type="molecule type" value="Genomic_DNA"/>
</dbReference>
<accession>A0A839EUC9</accession>
<dbReference type="Proteomes" id="UP000549052">
    <property type="component" value="Unassembled WGS sequence"/>
</dbReference>
<dbReference type="RefSeq" id="WP_182552332.1">
    <property type="nucleotide sequence ID" value="NZ_JACGXN010000016.1"/>
</dbReference>
<comment type="caution">
    <text evidence="1">The sequence shown here is derived from an EMBL/GenBank/DDBJ whole genome shotgun (WGS) entry which is preliminary data.</text>
</comment>
<gene>
    <name evidence="1" type="ORF">FHW16_005533</name>
</gene>
<dbReference type="Gene3D" id="3.40.50.450">
    <property type="match status" value="1"/>
</dbReference>
<dbReference type="PANTHER" id="PTHR38440">
    <property type="entry name" value="UPF0398 PROTEIN YPSA"/>
    <property type="match status" value="1"/>
</dbReference>
<proteinExistence type="predicted"/>
<dbReference type="PANTHER" id="PTHR38440:SF1">
    <property type="entry name" value="UPF0398 PROTEIN SPR0331"/>
    <property type="match status" value="1"/>
</dbReference>
<dbReference type="AlphaFoldDB" id="A0A839EUC9"/>
<sequence>MPAITLTATGHRHVQLPNWPRMRMIEGRTEQALKSIVQNTLNSCLDLESFVSCGMLGFDMCATEVAIEIGLPTTLAIPFAAFGSKWPDDMRKRLDRMLERAKEVITVSKGPFSLGKMRRANHWRIDRANMVAALWDGRPSDTSDTIIYAYSRRVPVQNLYRDFVKHADQFLI</sequence>
<evidence type="ECO:0000313" key="1">
    <source>
        <dbReference type="EMBL" id="MBA8881788.1"/>
    </source>
</evidence>